<evidence type="ECO:0000256" key="2">
    <source>
        <dbReference type="ARBA" id="ARBA00023002"/>
    </source>
</evidence>
<dbReference type="RefSeq" id="WP_315651059.1">
    <property type="nucleotide sequence ID" value="NZ_JAVXZY010000005.1"/>
</dbReference>
<dbReference type="PANTHER" id="PTHR30041:SF4">
    <property type="entry name" value="ARSENATE REDUCTASE"/>
    <property type="match status" value="1"/>
</dbReference>
<evidence type="ECO:0000256" key="3">
    <source>
        <dbReference type="PROSITE-ProRule" id="PRU01282"/>
    </source>
</evidence>
<evidence type="ECO:0000313" key="5">
    <source>
        <dbReference type="EMBL" id="MDT9000470.1"/>
    </source>
</evidence>
<dbReference type="Proteomes" id="UP001246372">
    <property type="component" value="Unassembled WGS sequence"/>
</dbReference>
<dbReference type="Gene3D" id="3.40.30.10">
    <property type="entry name" value="Glutaredoxin"/>
    <property type="match status" value="1"/>
</dbReference>
<proteinExistence type="inferred from homology"/>
<keyword evidence="6" id="KW-1185">Reference proteome</keyword>
<dbReference type="InterPro" id="IPR006659">
    <property type="entry name" value="Arsenate_reductase"/>
</dbReference>
<dbReference type="CDD" id="cd03034">
    <property type="entry name" value="ArsC_ArsC"/>
    <property type="match status" value="1"/>
</dbReference>
<dbReference type="SUPFAM" id="SSF52833">
    <property type="entry name" value="Thioredoxin-like"/>
    <property type="match status" value="1"/>
</dbReference>
<dbReference type="Pfam" id="PF03960">
    <property type="entry name" value="ArsC"/>
    <property type="match status" value="1"/>
</dbReference>
<evidence type="ECO:0000256" key="4">
    <source>
        <dbReference type="RuleBase" id="RU362029"/>
    </source>
</evidence>
<keyword evidence="2 4" id="KW-0560">Oxidoreductase</keyword>
<comment type="similarity">
    <text evidence="1 3 4">Belongs to the ArsC family.</text>
</comment>
<reference evidence="5" key="1">
    <citation type="submission" date="2023-09" db="EMBL/GenBank/DDBJ databases">
        <title>Paucibacter sp. APW11 Genome sequencing and assembly.</title>
        <authorList>
            <person name="Kim I."/>
        </authorList>
    </citation>
    <scope>NUCLEOTIDE SEQUENCE</scope>
    <source>
        <strain evidence="5">APW11</strain>
    </source>
</reference>
<gene>
    <name evidence="5" type="primary">arsC</name>
    <name evidence="5" type="ORF">RQP53_14450</name>
</gene>
<dbReference type="PROSITE" id="PS51353">
    <property type="entry name" value="ARSC"/>
    <property type="match status" value="1"/>
</dbReference>
<evidence type="ECO:0000313" key="6">
    <source>
        <dbReference type="Proteomes" id="UP001246372"/>
    </source>
</evidence>
<dbReference type="PANTHER" id="PTHR30041">
    <property type="entry name" value="ARSENATE REDUCTASE"/>
    <property type="match status" value="1"/>
</dbReference>
<comment type="caution">
    <text evidence="5">The sequence shown here is derived from an EMBL/GenBank/DDBJ whole genome shotgun (WGS) entry which is preliminary data.</text>
</comment>
<dbReference type="InterPro" id="IPR006660">
    <property type="entry name" value="Arsenate_reductase-like"/>
</dbReference>
<dbReference type="NCBIfam" id="TIGR00014">
    <property type="entry name" value="arsC"/>
    <property type="match status" value="1"/>
</dbReference>
<name>A0ABU3PDR5_9BURK</name>
<protein>
    <recommendedName>
        <fullName evidence="4">Arsenate reductase</fullName>
        <ecNumber evidence="4">1.20.4.1</ecNumber>
    </recommendedName>
</protein>
<sequence length="117" mass="12930">MEQVRIFHNPRCSKSREALALLEARGVAAEVIEYLSTPPSLGELQALLALLKRPARELLRSGEDEYTALNLADPGLSDVQLLSAITAHPRLLQRPIVVRGQRAVIARPPELLQSLFD</sequence>
<comment type="catalytic activity">
    <reaction evidence="4">
        <text>[glutaredoxin]-dithiol + arsenate + glutathione + H(+) = glutathionyl-S-S-[glutaredoxin] + arsenite + H2O</text>
        <dbReference type="Rhea" id="RHEA:22016"/>
        <dbReference type="Rhea" id="RHEA-COMP:10729"/>
        <dbReference type="Rhea" id="RHEA-COMP:17668"/>
        <dbReference type="ChEBI" id="CHEBI:15377"/>
        <dbReference type="ChEBI" id="CHEBI:15378"/>
        <dbReference type="ChEBI" id="CHEBI:29242"/>
        <dbReference type="ChEBI" id="CHEBI:29950"/>
        <dbReference type="ChEBI" id="CHEBI:48597"/>
        <dbReference type="ChEBI" id="CHEBI:57925"/>
        <dbReference type="ChEBI" id="CHEBI:146199"/>
        <dbReference type="EC" id="1.20.4.1"/>
    </reaction>
</comment>
<dbReference type="EC" id="1.20.4.1" evidence="4"/>
<dbReference type="EMBL" id="JAVXZY010000005">
    <property type="protein sequence ID" value="MDT9000470.1"/>
    <property type="molecule type" value="Genomic_DNA"/>
</dbReference>
<accession>A0ABU3PDR5</accession>
<evidence type="ECO:0000256" key="1">
    <source>
        <dbReference type="ARBA" id="ARBA00007198"/>
    </source>
</evidence>
<dbReference type="InterPro" id="IPR036249">
    <property type="entry name" value="Thioredoxin-like_sf"/>
</dbReference>
<dbReference type="GO" id="GO:0008794">
    <property type="term" value="F:arsenate reductase (glutaredoxin) activity"/>
    <property type="evidence" value="ECO:0007669"/>
    <property type="project" value="UniProtKB-EC"/>
</dbReference>
<organism evidence="5 6">
    <name type="scientific">Roseateles aquae</name>
    <dbReference type="NCBI Taxonomy" id="3077235"/>
    <lineage>
        <taxon>Bacteria</taxon>
        <taxon>Pseudomonadati</taxon>
        <taxon>Pseudomonadota</taxon>
        <taxon>Betaproteobacteria</taxon>
        <taxon>Burkholderiales</taxon>
        <taxon>Sphaerotilaceae</taxon>
        <taxon>Roseateles</taxon>
    </lineage>
</organism>